<comment type="caution">
    <text evidence="12">The sequence shown here is derived from an EMBL/GenBank/DDBJ whole genome shotgun (WGS) entry which is preliminary data.</text>
</comment>
<feature type="repeat" description="Solcar" evidence="9">
    <location>
        <begin position="77"/>
        <end position="170"/>
    </location>
</feature>
<dbReference type="Pfam" id="PF00153">
    <property type="entry name" value="Mito_carr"/>
    <property type="match status" value="1"/>
</dbReference>
<comment type="subunit">
    <text evidence="11">Monomer.</text>
</comment>
<evidence type="ECO:0000256" key="2">
    <source>
        <dbReference type="ARBA" id="ARBA00006375"/>
    </source>
</evidence>
<evidence type="ECO:0000256" key="3">
    <source>
        <dbReference type="ARBA" id="ARBA00022448"/>
    </source>
</evidence>
<keyword evidence="13" id="KW-1185">Reference proteome</keyword>
<evidence type="ECO:0000256" key="11">
    <source>
        <dbReference type="RuleBase" id="RU368008"/>
    </source>
</evidence>
<comment type="caution">
    <text evidence="11">Lacks conserved residue(s) required for the propagation of feature annotation.</text>
</comment>
<dbReference type="GO" id="GO:0005471">
    <property type="term" value="F:ATP:ADP antiporter activity"/>
    <property type="evidence" value="ECO:0007669"/>
    <property type="project" value="UniProtKB-UniRule"/>
</dbReference>
<dbReference type="GO" id="GO:1990544">
    <property type="term" value="P:mitochondrial ATP transmembrane transport"/>
    <property type="evidence" value="ECO:0007669"/>
    <property type="project" value="InterPro"/>
</dbReference>
<evidence type="ECO:0000313" key="12">
    <source>
        <dbReference type="EMBL" id="GKV00964.1"/>
    </source>
</evidence>
<dbReference type="InterPro" id="IPR023395">
    <property type="entry name" value="MCP_dom_sf"/>
</dbReference>
<dbReference type="InterPro" id="IPR002113">
    <property type="entry name" value="ADT_euk_type"/>
</dbReference>
<keyword evidence="7 9" id="KW-0472">Membrane</keyword>
<sequence length="229" mass="25595">MEHGSLYPPVSHKIQGQPYLFLRYFRDSHACHPTIQNILGSGACMNWRSQGPSPLAFPGRESSSIPPFKITIGAPVERSQRHLLINLVLELITTTAVAPIERMKLLIQSQNMMINSGQLSQPYKGILNCFTRTIRNEGFFALWRGNTANLICLCSMEALSLALTSSYVSYFSYMKDKSNTTSAFLLSVRFLIVGAAARILLIYPLLYAETRLANDIKTARNFGGRNLMV</sequence>
<keyword evidence="5" id="KW-0677">Repeat</keyword>
<organism evidence="12 13">
    <name type="scientific">Rubroshorea leprosula</name>
    <dbReference type="NCBI Taxonomy" id="152421"/>
    <lineage>
        <taxon>Eukaryota</taxon>
        <taxon>Viridiplantae</taxon>
        <taxon>Streptophyta</taxon>
        <taxon>Embryophyta</taxon>
        <taxon>Tracheophyta</taxon>
        <taxon>Spermatophyta</taxon>
        <taxon>Magnoliopsida</taxon>
        <taxon>eudicotyledons</taxon>
        <taxon>Gunneridae</taxon>
        <taxon>Pentapetalae</taxon>
        <taxon>rosids</taxon>
        <taxon>malvids</taxon>
        <taxon>Malvales</taxon>
        <taxon>Dipterocarpaceae</taxon>
        <taxon>Rubroshorea</taxon>
    </lineage>
</organism>
<dbReference type="PROSITE" id="PS50920">
    <property type="entry name" value="SOLCAR"/>
    <property type="match status" value="1"/>
</dbReference>
<feature type="transmembrane region" description="Helical" evidence="11">
    <location>
        <begin position="150"/>
        <end position="171"/>
    </location>
</feature>
<evidence type="ECO:0000256" key="10">
    <source>
        <dbReference type="RuleBase" id="RU000488"/>
    </source>
</evidence>
<keyword evidence="6 11" id="KW-1133">Transmembrane helix</keyword>
<evidence type="ECO:0000256" key="5">
    <source>
        <dbReference type="ARBA" id="ARBA00022737"/>
    </source>
</evidence>
<evidence type="ECO:0000256" key="1">
    <source>
        <dbReference type="ARBA" id="ARBA00004141"/>
    </source>
</evidence>
<comment type="catalytic activity">
    <reaction evidence="8">
        <text>ADP(in) + ATP(out) = ADP(out) + ATP(in)</text>
        <dbReference type="Rhea" id="RHEA:34999"/>
        <dbReference type="ChEBI" id="CHEBI:30616"/>
        <dbReference type="ChEBI" id="CHEBI:456216"/>
    </reaction>
    <physiologicalReaction direction="left-to-right" evidence="8">
        <dbReference type="Rhea" id="RHEA:35000"/>
    </physiologicalReaction>
</comment>
<dbReference type="Proteomes" id="UP001054252">
    <property type="component" value="Unassembled WGS sequence"/>
</dbReference>
<proteinExistence type="inferred from homology"/>
<evidence type="ECO:0000256" key="4">
    <source>
        <dbReference type="ARBA" id="ARBA00022692"/>
    </source>
</evidence>
<feature type="transmembrane region" description="Helical" evidence="11">
    <location>
        <begin position="183"/>
        <end position="207"/>
    </location>
</feature>
<evidence type="ECO:0000256" key="7">
    <source>
        <dbReference type="ARBA" id="ARBA00023136"/>
    </source>
</evidence>
<dbReference type="PANTHER" id="PTHR45635">
    <property type="entry name" value="ADP,ATP CARRIER PROTEIN 1-RELATED-RELATED"/>
    <property type="match status" value="1"/>
</dbReference>
<dbReference type="PRINTS" id="PR00926">
    <property type="entry name" value="MITOCARRIER"/>
</dbReference>
<evidence type="ECO:0000256" key="8">
    <source>
        <dbReference type="ARBA" id="ARBA00024143"/>
    </source>
</evidence>
<evidence type="ECO:0000256" key="6">
    <source>
        <dbReference type="ARBA" id="ARBA00022989"/>
    </source>
</evidence>
<dbReference type="GO" id="GO:0140021">
    <property type="term" value="P:mitochondrial ADP transmembrane transport"/>
    <property type="evidence" value="ECO:0007669"/>
    <property type="project" value="InterPro"/>
</dbReference>
<reference evidence="12 13" key="1">
    <citation type="journal article" date="2021" name="Commun. Biol.">
        <title>The genome of Shorea leprosula (Dipterocarpaceae) highlights the ecological relevance of drought in aseasonal tropical rainforests.</title>
        <authorList>
            <person name="Ng K.K.S."/>
            <person name="Kobayashi M.J."/>
            <person name="Fawcett J.A."/>
            <person name="Hatakeyama M."/>
            <person name="Paape T."/>
            <person name="Ng C.H."/>
            <person name="Ang C.C."/>
            <person name="Tnah L.H."/>
            <person name="Lee C.T."/>
            <person name="Nishiyama T."/>
            <person name="Sese J."/>
            <person name="O'Brien M.J."/>
            <person name="Copetti D."/>
            <person name="Mohd Noor M.I."/>
            <person name="Ong R.C."/>
            <person name="Putra M."/>
            <person name="Sireger I.Z."/>
            <person name="Indrioko S."/>
            <person name="Kosugi Y."/>
            <person name="Izuno A."/>
            <person name="Isagi Y."/>
            <person name="Lee S.L."/>
            <person name="Shimizu K.K."/>
        </authorList>
    </citation>
    <scope>NUCLEOTIDE SEQUENCE [LARGE SCALE GENOMIC DNA]</scope>
    <source>
        <strain evidence="12">214</strain>
    </source>
</reference>
<dbReference type="GO" id="GO:0005743">
    <property type="term" value="C:mitochondrial inner membrane"/>
    <property type="evidence" value="ECO:0007669"/>
    <property type="project" value="InterPro"/>
</dbReference>
<comment type="similarity">
    <text evidence="2 10">Belongs to the mitochondrial carrier (TC 2.A.29) family.</text>
</comment>
<dbReference type="EMBL" id="BPVZ01000016">
    <property type="protein sequence ID" value="GKV00964.1"/>
    <property type="molecule type" value="Genomic_DNA"/>
</dbReference>
<dbReference type="PANTHER" id="PTHR45635:SF23">
    <property type="entry name" value="ADP_ATP TRANSLOCASE"/>
    <property type="match status" value="1"/>
</dbReference>
<keyword evidence="4 9" id="KW-0812">Transmembrane</keyword>
<name>A0AAV5IM43_9ROSI</name>
<dbReference type="InterPro" id="IPR018108">
    <property type="entry name" value="MCP_transmembrane"/>
</dbReference>
<evidence type="ECO:0000256" key="9">
    <source>
        <dbReference type="PROSITE-ProRule" id="PRU00282"/>
    </source>
</evidence>
<keyword evidence="3 10" id="KW-0813">Transport</keyword>
<dbReference type="SUPFAM" id="SSF103506">
    <property type="entry name" value="Mitochondrial carrier"/>
    <property type="match status" value="1"/>
</dbReference>
<accession>A0AAV5IM43</accession>
<comment type="subcellular location">
    <subcellularLocation>
        <location evidence="1 11">Membrane</location>
        <topology evidence="1 11">Multi-pass membrane protein</topology>
    </subcellularLocation>
</comment>
<gene>
    <name evidence="12" type="ORF">SLEP1_g13572</name>
</gene>
<dbReference type="AlphaFoldDB" id="A0AAV5IM43"/>
<protein>
    <recommendedName>
        <fullName evidence="11">ADP/ATP translocase</fullName>
    </recommendedName>
    <alternativeName>
        <fullName evidence="11">ADP,ATP carrier protein</fullName>
    </alternativeName>
</protein>
<evidence type="ECO:0000313" key="13">
    <source>
        <dbReference type="Proteomes" id="UP001054252"/>
    </source>
</evidence>
<dbReference type="InterPro" id="IPR002067">
    <property type="entry name" value="MCP"/>
</dbReference>
<comment type="function">
    <text evidence="11">Catalyzes the exchange of ADP and ATP across the membrane.</text>
</comment>
<dbReference type="Gene3D" id="1.50.40.10">
    <property type="entry name" value="Mitochondrial carrier domain"/>
    <property type="match status" value="1"/>
</dbReference>